<dbReference type="PANTHER" id="PTHR36541">
    <property type="entry name" value="SUPEROXIDE REDUCTASE-RELATED"/>
    <property type="match status" value="1"/>
</dbReference>
<evidence type="ECO:0000313" key="8">
    <source>
        <dbReference type="Proteomes" id="UP000000954"/>
    </source>
</evidence>
<dbReference type="InterPro" id="IPR002742">
    <property type="entry name" value="Desulfoferrodoxin_Fe-bd_dom"/>
</dbReference>
<feature type="domain" description="Desulfoferrodoxin ferrous iron-binding" evidence="6">
    <location>
        <begin position="40"/>
        <end position="124"/>
    </location>
</feature>
<evidence type="ECO:0000256" key="3">
    <source>
        <dbReference type="ARBA" id="ARBA00022723"/>
    </source>
</evidence>
<evidence type="ECO:0000256" key="2">
    <source>
        <dbReference type="ARBA" id="ARBA00022448"/>
    </source>
</evidence>
<dbReference type="Proteomes" id="UP000000954">
    <property type="component" value="Chromosome"/>
</dbReference>
<accession>C7MKV9</accession>
<name>C7MKV9_CRYCD</name>
<dbReference type="SUPFAM" id="SSF57802">
    <property type="entry name" value="Rubredoxin-like"/>
    <property type="match status" value="1"/>
</dbReference>
<dbReference type="GO" id="GO:0005506">
    <property type="term" value="F:iron ion binding"/>
    <property type="evidence" value="ECO:0007669"/>
    <property type="project" value="InterPro"/>
</dbReference>
<keyword evidence="2" id="KW-0813">Transport</keyword>
<dbReference type="PANTHER" id="PTHR36541:SF1">
    <property type="entry name" value="SUPEROXIDE REDUCTASE-RELATED"/>
    <property type="match status" value="1"/>
</dbReference>
<evidence type="ECO:0000256" key="5">
    <source>
        <dbReference type="ARBA" id="ARBA00023004"/>
    </source>
</evidence>
<dbReference type="EMBL" id="CP001682">
    <property type="protein sequence ID" value="ACU94906.1"/>
    <property type="molecule type" value="Genomic_DNA"/>
</dbReference>
<keyword evidence="8" id="KW-1185">Reference proteome</keyword>
<dbReference type="Gene3D" id="2.60.40.730">
    <property type="entry name" value="SOR catalytic domain"/>
    <property type="match status" value="1"/>
</dbReference>
<keyword evidence="5" id="KW-0408">Iron</keyword>
<dbReference type="Pfam" id="PF01880">
    <property type="entry name" value="Desulfoferrodox"/>
    <property type="match status" value="1"/>
</dbReference>
<keyword evidence="4" id="KW-0249">Electron transport</keyword>
<evidence type="ECO:0000313" key="7">
    <source>
        <dbReference type="EMBL" id="ACU94906.1"/>
    </source>
</evidence>
<protein>
    <submittedName>
        <fullName evidence="7">Desulfoferrodoxin</fullName>
    </submittedName>
</protein>
<evidence type="ECO:0000256" key="1">
    <source>
        <dbReference type="ARBA" id="ARBA00005941"/>
    </source>
</evidence>
<organism evidence="7 8">
    <name type="scientific">Cryptobacterium curtum (strain ATCC 700683 / DSM 15641 / CCUG 43107 / 12-3)</name>
    <dbReference type="NCBI Taxonomy" id="469378"/>
    <lineage>
        <taxon>Bacteria</taxon>
        <taxon>Bacillati</taxon>
        <taxon>Actinomycetota</taxon>
        <taxon>Coriobacteriia</taxon>
        <taxon>Eggerthellales</taxon>
        <taxon>Eggerthellaceae</taxon>
        <taxon>Cryptobacterium</taxon>
    </lineage>
</organism>
<proteinExistence type="inferred from homology"/>
<dbReference type="RefSeq" id="WP_015778769.1">
    <property type="nucleotide sequence ID" value="NC_013170.1"/>
</dbReference>
<dbReference type="InterPro" id="IPR051233">
    <property type="entry name" value="Desulfoferrodoxin_SOR"/>
</dbReference>
<comment type="similarity">
    <text evidence="1">Belongs to the desulfoferrodoxin family.</text>
</comment>
<dbReference type="GO" id="GO:0050605">
    <property type="term" value="F:superoxide reductase activity"/>
    <property type="evidence" value="ECO:0007669"/>
    <property type="project" value="UniProtKB-EC"/>
</dbReference>
<dbReference type="STRING" id="469378.Ccur_12210"/>
<dbReference type="HOGENOM" id="CLU_118960_1_0_11"/>
<reference evidence="7 8" key="1">
    <citation type="journal article" date="2009" name="Stand. Genomic Sci.">
        <title>Complete genome sequence of Cryptobacterium curtum type strain (12-3).</title>
        <authorList>
            <person name="Mavrommatis K."/>
            <person name="Pukall R."/>
            <person name="Rohde C."/>
            <person name="Chen F."/>
            <person name="Sims D."/>
            <person name="Brettin T."/>
            <person name="Kuske C."/>
            <person name="Detter J.C."/>
            <person name="Han C."/>
            <person name="Lapidus A."/>
            <person name="Copeland A."/>
            <person name="Glavina Del Rio T."/>
            <person name="Nolan M."/>
            <person name="Lucas S."/>
            <person name="Tice H."/>
            <person name="Cheng J.F."/>
            <person name="Bruce D."/>
            <person name="Goodwin L."/>
            <person name="Pitluck S."/>
            <person name="Ovchinnikova G."/>
            <person name="Pati A."/>
            <person name="Ivanova N."/>
            <person name="Chen A."/>
            <person name="Palaniappan K."/>
            <person name="Chain P."/>
            <person name="D'haeseleer P."/>
            <person name="Goker M."/>
            <person name="Bristow J."/>
            <person name="Eisen J.A."/>
            <person name="Markowitz V."/>
            <person name="Hugenholtz P."/>
            <person name="Rohde M."/>
            <person name="Klenk H.P."/>
            <person name="Kyrpides N.C."/>
        </authorList>
    </citation>
    <scope>NUCLEOTIDE SEQUENCE [LARGE SCALE GENOMIC DNA]</scope>
    <source>
        <strain evidence="8">ATCC 700683 / DSM 15641 / 12-3</strain>
    </source>
</reference>
<sequence length="126" mass="13906">MSLEFYQCLHCGNIAIKPFDSGVPLVCCGEKMAKVEPNTVDAAREKHLPEVTIEGNTVRAQVGSVEHPMEEVHYITFVCLETEKGYQIAHLTPGMAPVATFAVAEGDKPVAVYEYCNKHGLWKVEL</sequence>
<keyword evidence="3" id="KW-0479">Metal-binding</keyword>
<dbReference type="InterPro" id="IPR036073">
    <property type="entry name" value="Desulfoferrodoxin_Fe-bd_dom_sf"/>
</dbReference>
<dbReference type="OrthoDB" id="9814936at2"/>
<evidence type="ECO:0000259" key="6">
    <source>
        <dbReference type="Pfam" id="PF01880"/>
    </source>
</evidence>
<dbReference type="eggNOG" id="COG2033">
    <property type="taxonomic scope" value="Bacteria"/>
</dbReference>
<gene>
    <name evidence="7" type="ordered locus">Ccur_12210</name>
</gene>
<evidence type="ECO:0000256" key="4">
    <source>
        <dbReference type="ARBA" id="ARBA00022982"/>
    </source>
</evidence>
<dbReference type="SUPFAM" id="SSF49367">
    <property type="entry name" value="Superoxide reductase-like"/>
    <property type="match status" value="1"/>
</dbReference>
<dbReference type="KEGG" id="ccu:Ccur_12210"/>
<dbReference type="AlphaFoldDB" id="C7MKV9"/>